<dbReference type="InterPro" id="IPR022919">
    <property type="entry name" value="Pept_M48_protease_HtpX"/>
</dbReference>
<proteinExistence type="inferred from homology"/>
<comment type="cofactor">
    <cofactor evidence="11">
        <name>Zn(2+)</name>
        <dbReference type="ChEBI" id="CHEBI:29105"/>
    </cofactor>
    <text evidence="11">Binds 1 zinc ion per subunit.</text>
</comment>
<keyword evidence="2 11" id="KW-1003">Cell membrane</keyword>
<dbReference type="Proteomes" id="UP000236654">
    <property type="component" value="Unassembled WGS sequence"/>
</dbReference>
<dbReference type="InterPro" id="IPR050083">
    <property type="entry name" value="HtpX_protease"/>
</dbReference>
<sequence length="319" mass="35885">MKYVGLQQQITSNNRKSILLLMAFPFLVLVMVFAFFVIINYAQEEQNPFDFVLEQFITAIPYVFLAVGIWFLIAYFTNSTMINKAAKSHSLSRKDNMRVYNLTENLCMSVGMQMPKLRIIETSALNAFASGINKKNFTVTLTRGIIDELNDEELEGVIAHELMHIRNNDVKLLIVSIVFVGIFSFIMQVALRSMLYGNLRSNRRKDDGKGGAIVMIVIVVLAAIAYFLSILFKLALSRKREYLADSGAAEMTKNPLGLASALEKISGNHHVDKVKSADVQQMFIENTPKDTAVGLSSAFKGLFSTHPPIEKRIEFLRQL</sequence>
<name>A0A2I0R198_9FLAO</name>
<evidence type="ECO:0000313" key="13">
    <source>
        <dbReference type="EMBL" id="PKR80354.1"/>
    </source>
</evidence>
<dbReference type="GO" id="GO:0004222">
    <property type="term" value="F:metalloendopeptidase activity"/>
    <property type="evidence" value="ECO:0007669"/>
    <property type="project" value="UniProtKB-UniRule"/>
</dbReference>
<keyword evidence="6 11" id="KW-0378">Hydrolase</keyword>
<dbReference type="OrthoDB" id="9810445at2"/>
<feature type="transmembrane region" description="Helical" evidence="11">
    <location>
        <begin position="211"/>
        <end position="232"/>
    </location>
</feature>
<comment type="caution">
    <text evidence="13">The sequence shown here is derived from an EMBL/GenBank/DDBJ whole genome shotgun (WGS) entry which is preliminary data.</text>
</comment>
<dbReference type="EC" id="3.4.24.-" evidence="11"/>
<feature type="domain" description="Peptidase M48" evidence="12">
    <location>
        <begin position="96"/>
        <end position="318"/>
    </location>
</feature>
<evidence type="ECO:0000313" key="14">
    <source>
        <dbReference type="Proteomes" id="UP000236654"/>
    </source>
</evidence>
<feature type="active site" evidence="11">
    <location>
        <position position="161"/>
    </location>
</feature>
<evidence type="ECO:0000256" key="5">
    <source>
        <dbReference type="ARBA" id="ARBA00022723"/>
    </source>
</evidence>
<feature type="transmembrane region" description="Helical" evidence="11">
    <location>
        <begin position="59"/>
        <end position="77"/>
    </location>
</feature>
<dbReference type="HAMAP" id="MF_00188">
    <property type="entry name" value="Pept_M48_protease_HtpX"/>
    <property type="match status" value="1"/>
</dbReference>
<comment type="similarity">
    <text evidence="1 11">Belongs to the peptidase M48B family.</text>
</comment>
<protein>
    <recommendedName>
        <fullName evidence="11">Protease HtpX homolog</fullName>
        <ecNumber evidence="11">3.4.24.-</ecNumber>
    </recommendedName>
</protein>
<evidence type="ECO:0000256" key="1">
    <source>
        <dbReference type="ARBA" id="ARBA00009779"/>
    </source>
</evidence>
<dbReference type="RefSeq" id="WP_101334825.1">
    <property type="nucleotide sequence ID" value="NZ_PJNI01000010.1"/>
</dbReference>
<feature type="transmembrane region" description="Helical" evidence="11">
    <location>
        <begin position="172"/>
        <end position="191"/>
    </location>
</feature>
<keyword evidence="4 11" id="KW-0812">Transmembrane</keyword>
<evidence type="ECO:0000256" key="7">
    <source>
        <dbReference type="ARBA" id="ARBA00022833"/>
    </source>
</evidence>
<keyword evidence="8 11" id="KW-1133">Transmembrane helix</keyword>
<dbReference type="GO" id="GO:0005886">
    <property type="term" value="C:plasma membrane"/>
    <property type="evidence" value="ECO:0007669"/>
    <property type="project" value="UniProtKB-SubCell"/>
</dbReference>
<evidence type="ECO:0000256" key="11">
    <source>
        <dbReference type="HAMAP-Rule" id="MF_00188"/>
    </source>
</evidence>
<evidence type="ECO:0000256" key="2">
    <source>
        <dbReference type="ARBA" id="ARBA00022475"/>
    </source>
</evidence>
<evidence type="ECO:0000259" key="12">
    <source>
        <dbReference type="Pfam" id="PF01435"/>
    </source>
</evidence>
<keyword evidence="9 11" id="KW-0482">Metalloprotease</keyword>
<dbReference type="AlphaFoldDB" id="A0A2I0R198"/>
<accession>A0A2I0R198</accession>
<dbReference type="GO" id="GO:0006508">
    <property type="term" value="P:proteolysis"/>
    <property type="evidence" value="ECO:0007669"/>
    <property type="project" value="UniProtKB-KW"/>
</dbReference>
<evidence type="ECO:0000256" key="6">
    <source>
        <dbReference type="ARBA" id="ARBA00022801"/>
    </source>
</evidence>
<feature type="binding site" evidence="11">
    <location>
        <position position="164"/>
    </location>
    <ligand>
        <name>Zn(2+)</name>
        <dbReference type="ChEBI" id="CHEBI:29105"/>
        <note>catalytic</note>
    </ligand>
</feature>
<dbReference type="PANTHER" id="PTHR43221:SF2">
    <property type="entry name" value="PROTEASE HTPX HOMOLOG"/>
    <property type="match status" value="1"/>
</dbReference>
<reference evidence="13 14" key="1">
    <citation type="submission" date="2017-12" db="EMBL/GenBank/DDBJ databases">
        <title>The draft genome sequence of Brumimicrobium saltpan LHR20.</title>
        <authorList>
            <person name="Do Z.-J."/>
            <person name="Luo H.-R."/>
        </authorList>
    </citation>
    <scope>NUCLEOTIDE SEQUENCE [LARGE SCALE GENOMIC DNA]</scope>
    <source>
        <strain evidence="13 14">LHR20</strain>
    </source>
</reference>
<gene>
    <name evidence="11" type="primary">htpX</name>
    <name evidence="13" type="ORF">CW751_09770</name>
</gene>
<dbReference type="EMBL" id="PJNI01000010">
    <property type="protein sequence ID" value="PKR80354.1"/>
    <property type="molecule type" value="Genomic_DNA"/>
</dbReference>
<dbReference type="InterPro" id="IPR001915">
    <property type="entry name" value="Peptidase_M48"/>
</dbReference>
<organism evidence="13 14">
    <name type="scientific">Brumimicrobium salinarum</name>
    <dbReference type="NCBI Taxonomy" id="2058658"/>
    <lineage>
        <taxon>Bacteria</taxon>
        <taxon>Pseudomonadati</taxon>
        <taxon>Bacteroidota</taxon>
        <taxon>Flavobacteriia</taxon>
        <taxon>Flavobacteriales</taxon>
        <taxon>Crocinitomicaceae</taxon>
        <taxon>Brumimicrobium</taxon>
    </lineage>
</organism>
<evidence type="ECO:0000256" key="8">
    <source>
        <dbReference type="ARBA" id="ARBA00022989"/>
    </source>
</evidence>
<keyword evidence="3 11" id="KW-0645">Protease</keyword>
<evidence type="ECO:0000256" key="3">
    <source>
        <dbReference type="ARBA" id="ARBA00022670"/>
    </source>
</evidence>
<keyword evidence="10 11" id="KW-0472">Membrane</keyword>
<comment type="subcellular location">
    <subcellularLocation>
        <location evidence="11">Cell membrane</location>
        <topology evidence="11">Multi-pass membrane protein</topology>
    </subcellularLocation>
</comment>
<evidence type="ECO:0000256" key="9">
    <source>
        <dbReference type="ARBA" id="ARBA00023049"/>
    </source>
</evidence>
<evidence type="ECO:0000256" key="4">
    <source>
        <dbReference type="ARBA" id="ARBA00022692"/>
    </source>
</evidence>
<keyword evidence="7 11" id="KW-0862">Zinc</keyword>
<dbReference type="PANTHER" id="PTHR43221">
    <property type="entry name" value="PROTEASE HTPX"/>
    <property type="match status" value="1"/>
</dbReference>
<dbReference type="Pfam" id="PF01435">
    <property type="entry name" value="Peptidase_M48"/>
    <property type="match status" value="1"/>
</dbReference>
<feature type="binding site" evidence="11">
    <location>
        <position position="241"/>
    </location>
    <ligand>
        <name>Zn(2+)</name>
        <dbReference type="ChEBI" id="CHEBI:29105"/>
        <note>catalytic</note>
    </ligand>
</feature>
<feature type="binding site" evidence="11">
    <location>
        <position position="160"/>
    </location>
    <ligand>
        <name>Zn(2+)</name>
        <dbReference type="ChEBI" id="CHEBI:29105"/>
        <note>catalytic</note>
    </ligand>
</feature>
<evidence type="ECO:0000256" key="10">
    <source>
        <dbReference type="ARBA" id="ARBA00023136"/>
    </source>
</evidence>
<feature type="transmembrane region" description="Helical" evidence="11">
    <location>
        <begin position="18"/>
        <end position="39"/>
    </location>
</feature>
<dbReference type="Gene3D" id="3.30.2010.10">
    <property type="entry name" value="Metalloproteases ('zincins'), catalytic domain"/>
    <property type="match status" value="1"/>
</dbReference>
<dbReference type="GO" id="GO:0008270">
    <property type="term" value="F:zinc ion binding"/>
    <property type="evidence" value="ECO:0007669"/>
    <property type="project" value="UniProtKB-UniRule"/>
</dbReference>
<keyword evidence="14" id="KW-1185">Reference proteome</keyword>
<keyword evidence="5 11" id="KW-0479">Metal-binding</keyword>
<dbReference type="CDD" id="cd07340">
    <property type="entry name" value="M48B_Htpx_like"/>
    <property type="match status" value="1"/>
</dbReference>